<dbReference type="OrthoDB" id="9786503at2"/>
<sequence length="296" mass="31355">MIYDAIIVGGSYAGLAAGLPLARARRNILVIDAGQRRNRYAEHSHGFLTQDGTPAADIAARGRAQLMAYRTVDWLDAKVANVVAADDGFRVDVEGMAPREARRIVLATGVSDQLPEVPGLAERWGRHVFHCPYCHGYELNEGRIGVLASSALAMHVALMLPDWGTTTLFLNGAFEPDAEQLQALAARGVRVERSRVQRIEGRLDLVLQGGHVVKLDGLFATPRISPASPIAATLGCDMDEGPMGRTVRTDAMKATSVAGVYACGDVARPGGSVSLAVGDGAIAGAAAHQSLIFARH</sequence>
<dbReference type="Proteomes" id="UP000194161">
    <property type="component" value="Chromosome"/>
</dbReference>
<name>A0A1W6ZJ66_9BORD</name>
<dbReference type="PANTHER" id="PTHR48105">
    <property type="entry name" value="THIOREDOXIN REDUCTASE 1-RELATED-RELATED"/>
    <property type="match status" value="1"/>
</dbReference>
<evidence type="ECO:0000313" key="4">
    <source>
        <dbReference type="EMBL" id="ARP96854.1"/>
    </source>
</evidence>
<evidence type="ECO:0000256" key="1">
    <source>
        <dbReference type="ARBA" id="ARBA00022630"/>
    </source>
</evidence>
<dbReference type="Pfam" id="PF07992">
    <property type="entry name" value="Pyr_redox_2"/>
    <property type="match status" value="1"/>
</dbReference>
<dbReference type="SUPFAM" id="SSF51905">
    <property type="entry name" value="FAD/NAD(P)-binding domain"/>
    <property type="match status" value="1"/>
</dbReference>
<dbReference type="PRINTS" id="PR00469">
    <property type="entry name" value="PNDRDTASEII"/>
</dbReference>
<proteinExistence type="predicted"/>
<feature type="domain" description="FAD/NAD(P)-binding" evidence="3">
    <location>
        <begin position="3"/>
        <end position="277"/>
    </location>
</feature>
<keyword evidence="2" id="KW-0560">Oxidoreductase</keyword>
<dbReference type="EMBL" id="CP021111">
    <property type="protein sequence ID" value="ARP96854.1"/>
    <property type="molecule type" value="Genomic_DNA"/>
</dbReference>
<dbReference type="AlphaFoldDB" id="A0A1W6ZJ66"/>
<dbReference type="Gene3D" id="3.50.50.60">
    <property type="entry name" value="FAD/NAD(P)-binding domain"/>
    <property type="match status" value="2"/>
</dbReference>
<gene>
    <name evidence="4" type="ORF">CAL15_22305</name>
</gene>
<dbReference type="InterPro" id="IPR036188">
    <property type="entry name" value="FAD/NAD-bd_sf"/>
</dbReference>
<keyword evidence="5" id="KW-1185">Reference proteome</keyword>
<evidence type="ECO:0000259" key="3">
    <source>
        <dbReference type="Pfam" id="PF07992"/>
    </source>
</evidence>
<dbReference type="GO" id="GO:0016491">
    <property type="term" value="F:oxidoreductase activity"/>
    <property type="evidence" value="ECO:0007669"/>
    <property type="project" value="UniProtKB-KW"/>
</dbReference>
<dbReference type="InterPro" id="IPR023753">
    <property type="entry name" value="FAD/NAD-binding_dom"/>
</dbReference>
<dbReference type="KEGG" id="bgm:CAL15_22305"/>
<dbReference type="STRING" id="463040.CAL15_22305"/>
<accession>A0A1W6ZJ66</accession>
<organism evidence="4 5">
    <name type="scientific">Bordetella genomosp. 13</name>
    <dbReference type="NCBI Taxonomy" id="463040"/>
    <lineage>
        <taxon>Bacteria</taxon>
        <taxon>Pseudomonadati</taxon>
        <taxon>Pseudomonadota</taxon>
        <taxon>Betaproteobacteria</taxon>
        <taxon>Burkholderiales</taxon>
        <taxon>Alcaligenaceae</taxon>
        <taxon>Bordetella</taxon>
    </lineage>
</organism>
<dbReference type="InterPro" id="IPR050097">
    <property type="entry name" value="Ferredoxin-NADP_redctase_2"/>
</dbReference>
<dbReference type="RefSeq" id="WP_086080503.1">
    <property type="nucleotide sequence ID" value="NZ_CP021111.1"/>
</dbReference>
<dbReference type="PRINTS" id="PR00368">
    <property type="entry name" value="FADPNR"/>
</dbReference>
<evidence type="ECO:0000313" key="5">
    <source>
        <dbReference type="Proteomes" id="UP000194161"/>
    </source>
</evidence>
<keyword evidence="1" id="KW-0285">Flavoprotein</keyword>
<protein>
    <submittedName>
        <fullName evidence="4">Thioredoxin reductase</fullName>
    </submittedName>
</protein>
<reference evidence="4 5" key="1">
    <citation type="submission" date="2017-05" db="EMBL/GenBank/DDBJ databases">
        <title>Complete and WGS of Bordetella genogroups.</title>
        <authorList>
            <person name="Spilker T."/>
            <person name="LiPuma J."/>
        </authorList>
    </citation>
    <scope>NUCLEOTIDE SEQUENCE [LARGE SCALE GENOMIC DNA]</scope>
    <source>
        <strain evidence="4 5">AU7206</strain>
    </source>
</reference>
<evidence type="ECO:0000256" key="2">
    <source>
        <dbReference type="ARBA" id="ARBA00023002"/>
    </source>
</evidence>